<dbReference type="RefSeq" id="WP_388002274.1">
    <property type="nucleotide sequence ID" value="NZ_JBHUEE010000001.1"/>
</dbReference>
<dbReference type="Proteomes" id="UP001597277">
    <property type="component" value="Unassembled WGS sequence"/>
</dbReference>
<evidence type="ECO:0000256" key="1">
    <source>
        <dbReference type="ARBA" id="ARBA00004964"/>
    </source>
</evidence>
<feature type="domain" description="Aminoglycoside phosphotransferase" evidence="15">
    <location>
        <begin position="145"/>
        <end position="389"/>
    </location>
</feature>
<keyword evidence="6" id="KW-0321">Glycogen metabolism</keyword>
<evidence type="ECO:0000256" key="5">
    <source>
        <dbReference type="ARBA" id="ARBA00013882"/>
    </source>
</evidence>
<keyword evidence="9" id="KW-0418">Kinase</keyword>
<keyword evidence="7" id="KW-0808">Transferase</keyword>
<evidence type="ECO:0000256" key="11">
    <source>
        <dbReference type="ARBA" id="ARBA00023056"/>
    </source>
</evidence>
<dbReference type="SUPFAM" id="SSF56112">
    <property type="entry name" value="Protein kinase-like (PK-like)"/>
    <property type="match status" value="1"/>
</dbReference>
<proteinExistence type="inferred from homology"/>
<dbReference type="Pfam" id="PF18085">
    <property type="entry name" value="Mak_N_cap"/>
    <property type="match status" value="1"/>
</dbReference>
<protein>
    <recommendedName>
        <fullName evidence="5">Maltokinase</fullName>
        <ecNumber evidence="4">2.7.1.175</ecNumber>
    </recommendedName>
    <alternativeName>
        <fullName evidence="13">Maltose-1-phosphate synthase</fullName>
    </alternativeName>
</protein>
<keyword evidence="8" id="KW-0547">Nucleotide-binding</keyword>
<sequence>MLEPPVTELLRPWLARQRWYTSKGRDPDLRAVTTLRAAAPASGVGLEIALVRDVAAVPPVLYQVPLTSRGEPLAGAENALVGRVEDSELGERWIYDGCQDPDGATALLRAVTDELELTGEPPARLGRAHGHRTGLLPALRVTGARVLGGEQSNTSVVIGSVDPDDGREHPLILKVFRVLHAGANPDVEVQQALALAGSSRVPGAVGDLLGQWPDDAGTQVTGHLALVQEFLPAAPDAWRVTLAGIEAGTDPAAGARSLGVATAEVHATLASVLPTTEPDVAARARIHRSWSDRRAAALSRFPALADRAEQIEAVFEAARTAPWPRLQRIHGDYHLGQVLDVPGRGWVLLDFEGEPLRPLAERTLPDLPLRDVAGMLRSYDYAAGSVVLAGAVEPAAAENWLSRAREAFLDGYAHLTRADPREQPELLRALELDKALYEVSYEAGNRPDWLRVPLEGIERILR</sequence>
<feature type="domain" description="Maltokinase N-terminal cap" evidence="16">
    <location>
        <begin position="13"/>
        <end position="100"/>
    </location>
</feature>
<dbReference type="Pfam" id="PF01636">
    <property type="entry name" value="APH"/>
    <property type="match status" value="1"/>
</dbReference>
<evidence type="ECO:0000256" key="8">
    <source>
        <dbReference type="ARBA" id="ARBA00022741"/>
    </source>
</evidence>
<keyword evidence="11" id="KW-0320">Glycogen biosynthesis</keyword>
<name>A0ABW4L161_9MICO</name>
<evidence type="ECO:0000259" key="15">
    <source>
        <dbReference type="Pfam" id="PF01636"/>
    </source>
</evidence>
<evidence type="ECO:0000256" key="2">
    <source>
        <dbReference type="ARBA" id="ARBA00006219"/>
    </source>
</evidence>
<comment type="pathway">
    <text evidence="1">Glycan biosynthesis; glycogen biosynthesis.</text>
</comment>
<evidence type="ECO:0000256" key="7">
    <source>
        <dbReference type="ARBA" id="ARBA00022679"/>
    </source>
</evidence>
<organism evidence="17 18">
    <name type="scientific">Georgenia deserti</name>
    <dbReference type="NCBI Taxonomy" id="2093781"/>
    <lineage>
        <taxon>Bacteria</taxon>
        <taxon>Bacillati</taxon>
        <taxon>Actinomycetota</taxon>
        <taxon>Actinomycetes</taxon>
        <taxon>Micrococcales</taxon>
        <taxon>Bogoriellaceae</taxon>
        <taxon>Georgenia</taxon>
    </lineage>
</organism>
<evidence type="ECO:0000259" key="16">
    <source>
        <dbReference type="Pfam" id="PF18085"/>
    </source>
</evidence>
<reference evidence="18" key="1">
    <citation type="journal article" date="2019" name="Int. J. Syst. Evol. Microbiol.">
        <title>The Global Catalogue of Microorganisms (GCM) 10K type strain sequencing project: providing services to taxonomists for standard genome sequencing and annotation.</title>
        <authorList>
            <consortium name="The Broad Institute Genomics Platform"/>
            <consortium name="The Broad Institute Genome Sequencing Center for Infectious Disease"/>
            <person name="Wu L."/>
            <person name="Ma J."/>
        </authorList>
    </citation>
    <scope>NUCLEOTIDE SEQUENCE [LARGE SCALE GENOMIC DNA]</scope>
    <source>
        <strain evidence="18">JCM 17130</strain>
    </source>
</reference>
<dbReference type="InterPro" id="IPR040999">
    <property type="entry name" value="Mak_N_cap"/>
</dbReference>
<comment type="caution">
    <text evidence="17">The sequence shown here is derived from an EMBL/GenBank/DDBJ whole genome shotgun (WGS) entry which is preliminary data.</text>
</comment>
<evidence type="ECO:0000256" key="9">
    <source>
        <dbReference type="ARBA" id="ARBA00022777"/>
    </source>
</evidence>
<evidence type="ECO:0000256" key="12">
    <source>
        <dbReference type="ARBA" id="ARBA00023277"/>
    </source>
</evidence>
<keyword evidence="18" id="KW-1185">Reference proteome</keyword>
<gene>
    <name evidence="17" type="ORF">ACFSE6_03335</name>
</gene>
<dbReference type="InterPro" id="IPR011009">
    <property type="entry name" value="Kinase-like_dom_sf"/>
</dbReference>
<dbReference type="Gene3D" id="3.90.1200.10">
    <property type="match status" value="1"/>
</dbReference>
<dbReference type="EC" id="2.7.1.175" evidence="4"/>
<evidence type="ECO:0000256" key="6">
    <source>
        <dbReference type="ARBA" id="ARBA00022600"/>
    </source>
</evidence>
<keyword evidence="12" id="KW-0119">Carbohydrate metabolism</keyword>
<evidence type="ECO:0000313" key="18">
    <source>
        <dbReference type="Proteomes" id="UP001597277"/>
    </source>
</evidence>
<evidence type="ECO:0000256" key="3">
    <source>
        <dbReference type="ARBA" id="ARBA00011245"/>
    </source>
</evidence>
<evidence type="ECO:0000256" key="10">
    <source>
        <dbReference type="ARBA" id="ARBA00022840"/>
    </source>
</evidence>
<dbReference type="EMBL" id="JBHUEE010000001">
    <property type="protein sequence ID" value="MFD1716854.1"/>
    <property type="molecule type" value="Genomic_DNA"/>
</dbReference>
<evidence type="ECO:0000256" key="4">
    <source>
        <dbReference type="ARBA" id="ARBA00011962"/>
    </source>
</evidence>
<accession>A0ABW4L161</accession>
<keyword evidence="10" id="KW-0067">ATP-binding</keyword>
<dbReference type="InterPro" id="IPR002575">
    <property type="entry name" value="Aminoglycoside_PTrfase"/>
</dbReference>
<comment type="catalytic activity">
    <reaction evidence="14">
        <text>D-maltose + ATP = alpha-maltose 1-phosphate + ADP + H(+)</text>
        <dbReference type="Rhea" id="RHEA:31915"/>
        <dbReference type="ChEBI" id="CHEBI:15378"/>
        <dbReference type="ChEBI" id="CHEBI:17306"/>
        <dbReference type="ChEBI" id="CHEBI:30616"/>
        <dbReference type="ChEBI" id="CHEBI:63576"/>
        <dbReference type="ChEBI" id="CHEBI:456216"/>
        <dbReference type="EC" id="2.7.1.175"/>
    </reaction>
</comment>
<comment type="subunit">
    <text evidence="3">Monomer.</text>
</comment>
<comment type="similarity">
    <text evidence="2">Belongs to the aminoglycoside phosphotransferase family.</text>
</comment>
<evidence type="ECO:0000256" key="14">
    <source>
        <dbReference type="ARBA" id="ARBA00049067"/>
    </source>
</evidence>
<evidence type="ECO:0000313" key="17">
    <source>
        <dbReference type="EMBL" id="MFD1716854.1"/>
    </source>
</evidence>
<evidence type="ECO:0000256" key="13">
    <source>
        <dbReference type="ARBA" id="ARBA00031251"/>
    </source>
</evidence>